<dbReference type="AlphaFoldDB" id="G7KT53"/>
<feature type="repeat" description="PPR" evidence="2">
    <location>
        <begin position="189"/>
        <end position="224"/>
    </location>
</feature>
<feature type="repeat" description="PPR" evidence="2">
    <location>
        <begin position="514"/>
        <end position="548"/>
    </location>
</feature>
<keyword evidence="6" id="KW-1185">Reference proteome</keyword>
<dbReference type="SUPFAM" id="SSF81901">
    <property type="entry name" value="HCP-like"/>
    <property type="match status" value="1"/>
</dbReference>
<reference evidence="5" key="3">
    <citation type="submission" date="2015-04" db="UniProtKB">
        <authorList>
            <consortium name="EnsemblPlants"/>
        </authorList>
    </citation>
    <scope>IDENTIFICATION</scope>
    <source>
        <strain evidence="5">cv. Jemalong A17</strain>
    </source>
</reference>
<reference evidence="4" key="4">
    <citation type="journal article" date="2018" name="Nat. Plants">
        <title>Whole-genome landscape of Medicago truncatula symbiotic genes.</title>
        <authorList>
            <person name="Pecrix Y."/>
            <person name="Gamas P."/>
            <person name="Carrere S."/>
        </authorList>
    </citation>
    <scope>NUCLEOTIDE SEQUENCE</scope>
    <source>
        <tissue evidence="4">Leaves</tissue>
    </source>
</reference>
<evidence type="ECO:0000313" key="6">
    <source>
        <dbReference type="Proteomes" id="UP000002051"/>
    </source>
</evidence>
<feature type="repeat" description="PPR" evidence="2">
    <location>
        <begin position="154"/>
        <end position="188"/>
    </location>
</feature>
<dbReference type="Gramene" id="rna39853">
    <property type="protein sequence ID" value="RHN45502.1"/>
    <property type="gene ID" value="gene39853"/>
</dbReference>
<dbReference type="Proteomes" id="UP000265566">
    <property type="component" value="Chromosome 7"/>
</dbReference>
<dbReference type="Proteomes" id="UP000002051">
    <property type="component" value="Unassembled WGS sequence"/>
</dbReference>
<dbReference type="OMA" id="DPPSYKT"/>
<keyword evidence="1" id="KW-0677">Repeat</keyword>
<dbReference type="STRING" id="3880.G7KT53"/>
<proteinExistence type="predicted"/>
<dbReference type="PaxDb" id="3880-AES78745"/>
<dbReference type="Gene3D" id="1.25.40.10">
    <property type="entry name" value="Tetratricopeptide repeat domain"/>
    <property type="match status" value="6"/>
</dbReference>
<feature type="repeat" description="PPR" evidence="2">
    <location>
        <begin position="479"/>
        <end position="513"/>
    </location>
</feature>
<evidence type="ECO:0000256" key="1">
    <source>
        <dbReference type="ARBA" id="ARBA00022737"/>
    </source>
</evidence>
<feature type="repeat" description="PPR" evidence="2">
    <location>
        <begin position="368"/>
        <end position="402"/>
    </location>
</feature>
<organism evidence="3 6">
    <name type="scientific">Medicago truncatula</name>
    <name type="common">Barrel medic</name>
    <name type="synonym">Medicago tribuloides</name>
    <dbReference type="NCBI Taxonomy" id="3880"/>
    <lineage>
        <taxon>Eukaryota</taxon>
        <taxon>Viridiplantae</taxon>
        <taxon>Streptophyta</taxon>
        <taxon>Embryophyta</taxon>
        <taxon>Tracheophyta</taxon>
        <taxon>Spermatophyta</taxon>
        <taxon>Magnoliopsida</taxon>
        <taxon>eudicotyledons</taxon>
        <taxon>Gunneridae</taxon>
        <taxon>Pentapetalae</taxon>
        <taxon>rosids</taxon>
        <taxon>fabids</taxon>
        <taxon>Fabales</taxon>
        <taxon>Fabaceae</taxon>
        <taxon>Papilionoideae</taxon>
        <taxon>50 kb inversion clade</taxon>
        <taxon>NPAAA clade</taxon>
        <taxon>Hologalegina</taxon>
        <taxon>IRL clade</taxon>
        <taxon>Trifolieae</taxon>
        <taxon>Medicago</taxon>
    </lineage>
</organism>
<dbReference type="EMBL" id="CM001223">
    <property type="protein sequence ID" value="AES78745.1"/>
    <property type="molecule type" value="Genomic_DNA"/>
</dbReference>
<dbReference type="HOGENOM" id="CLU_002706_49_24_1"/>
<reference evidence="3 6" key="1">
    <citation type="journal article" date="2011" name="Nature">
        <title>The Medicago genome provides insight into the evolution of rhizobial symbioses.</title>
        <authorList>
            <person name="Young N.D."/>
            <person name="Debelle F."/>
            <person name="Oldroyd G.E."/>
            <person name="Geurts R."/>
            <person name="Cannon S.B."/>
            <person name="Udvardi M.K."/>
            <person name="Benedito V.A."/>
            <person name="Mayer K.F."/>
            <person name="Gouzy J."/>
            <person name="Schoof H."/>
            <person name="Van de Peer Y."/>
            <person name="Proost S."/>
            <person name="Cook D.R."/>
            <person name="Meyers B.C."/>
            <person name="Spannagl M."/>
            <person name="Cheung F."/>
            <person name="De Mita S."/>
            <person name="Krishnakumar V."/>
            <person name="Gundlach H."/>
            <person name="Zhou S."/>
            <person name="Mudge J."/>
            <person name="Bharti A.K."/>
            <person name="Murray J.D."/>
            <person name="Naoumkina M.A."/>
            <person name="Rosen B."/>
            <person name="Silverstein K.A."/>
            <person name="Tang H."/>
            <person name="Rombauts S."/>
            <person name="Zhao P.X."/>
            <person name="Zhou P."/>
            <person name="Barbe V."/>
            <person name="Bardou P."/>
            <person name="Bechner M."/>
            <person name="Bellec A."/>
            <person name="Berger A."/>
            <person name="Berges H."/>
            <person name="Bidwell S."/>
            <person name="Bisseling T."/>
            <person name="Choisne N."/>
            <person name="Couloux A."/>
            <person name="Denny R."/>
            <person name="Deshpande S."/>
            <person name="Dai X."/>
            <person name="Doyle J.J."/>
            <person name="Dudez A.M."/>
            <person name="Farmer A.D."/>
            <person name="Fouteau S."/>
            <person name="Franken C."/>
            <person name="Gibelin C."/>
            <person name="Gish J."/>
            <person name="Goldstein S."/>
            <person name="Gonzalez A.J."/>
            <person name="Green P.J."/>
            <person name="Hallab A."/>
            <person name="Hartog M."/>
            <person name="Hua A."/>
            <person name="Humphray S.J."/>
            <person name="Jeong D.H."/>
            <person name="Jing Y."/>
            <person name="Jocker A."/>
            <person name="Kenton S.M."/>
            <person name="Kim D.J."/>
            <person name="Klee K."/>
            <person name="Lai H."/>
            <person name="Lang C."/>
            <person name="Lin S."/>
            <person name="Macmil S.L."/>
            <person name="Magdelenat G."/>
            <person name="Matthews L."/>
            <person name="McCorrison J."/>
            <person name="Monaghan E.L."/>
            <person name="Mun J.H."/>
            <person name="Najar F.Z."/>
            <person name="Nicholson C."/>
            <person name="Noirot C."/>
            <person name="O'Bleness M."/>
            <person name="Paule C.R."/>
            <person name="Poulain J."/>
            <person name="Prion F."/>
            <person name="Qin B."/>
            <person name="Qu C."/>
            <person name="Retzel E.F."/>
            <person name="Riddle C."/>
            <person name="Sallet E."/>
            <person name="Samain S."/>
            <person name="Samson N."/>
            <person name="Sanders I."/>
            <person name="Saurat O."/>
            <person name="Scarpelli C."/>
            <person name="Schiex T."/>
            <person name="Segurens B."/>
            <person name="Severin A.J."/>
            <person name="Sherrier D.J."/>
            <person name="Shi R."/>
            <person name="Sims S."/>
            <person name="Singer S.R."/>
            <person name="Sinharoy S."/>
            <person name="Sterck L."/>
            <person name="Viollet A."/>
            <person name="Wang B.B."/>
            <person name="Wang K."/>
            <person name="Wang M."/>
            <person name="Wang X."/>
            <person name="Warfsmann J."/>
            <person name="Weissenbach J."/>
            <person name="White D.D."/>
            <person name="White J.D."/>
            <person name="Wiley G.B."/>
            <person name="Wincker P."/>
            <person name="Xing Y."/>
            <person name="Yang L."/>
            <person name="Yao Z."/>
            <person name="Ying F."/>
            <person name="Zhai J."/>
            <person name="Zhou L."/>
            <person name="Zuber A."/>
            <person name="Denarie J."/>
            <person name="Dixon R.A."/>
            <person name="May G.D."/>
            <person name="Schwartz D.C."/>
            <person name="Rogers J."/>
            <person name="Quetier F."/>
            <person name="Town C.D."/>
            <person name="Roe B.A."/>
        </authorList>
    </citation>
    <scope>NUCLEOTIDE SEQUENCE [LARGE SCALE GENOMIC DNA]</scope>
    <source>
        <strain evidence="3">A17</strain>
        <strain evidence="5 6">cv. Jemalong A17</strain>
    </source>
</reference>
<dbReference type="PROSITE" id="PS51375">
    <property type="entry name" value="PPR"/>
    <property type="match status" value="10"/>
</dbReference>
<dbReference type="InterPro" id="IPR002885">
    <property type="entry name" value="PPR_rpt"/>
</dbReference>
<dbReference type="eggNOG" id="KOG4197">
    <property type="taxonomic scope" value="Eukaryota"/>
</dbReference>
<dbReference type="InterPro" id="IPR051222">
    <property type="entry name" value="PPR/CCM1_RNA-binding"/>
</dbReference>
<feature type="repeat" description="PPR" evidence="2">
    <location>
        <begin position="225"/>
        <end position="259"/>
    </location>
</feature>
<dbReference type="Pfam" id="PF01535">
    <property type="entry name" value="PPR"/>
    <property type="match status" value="5"/>
</dbReference>
<sequence length="721" mass="82431">MHFRIIPSNRSLLSISIFTSHSPSSSSPLRCFCSVQTQKINNEVEQQQQPRSRNNSKTAKTIANLINYKPWSDELLSSFTTSLSKTTVFQTLRHIKVPTKAFLFFNWIHEKGFSHNPQTYFIMLEILGREKNLNIARNFLYSIEKRSNGEVKLEDRFFNSLIRSYGEAGLFKESVKLFENMKLIGVSPGVVTFNSVLLVLLKRGRTNMAKEVYDEMLKTYGVKPDTYTYNILIRGFCKNSMVDEGFYFFKEMTSFDCDPDVVTYNTLVDGLCRAGKIKVAHNLVNGMSKKCKDLSPDVVTYTTLIRGYCRKQEVDEALDILEEMNGRGLKPNIVTYNTLIKGLCEAQKWDKMKEILEQMKGDGGSIPDACTFNTLINSHCCAGNLDEAFKVFENMKKLEVSADSASYSVLIRTLCQKGDYGKAEMLFDELFEKEILLSSYGPKPLAASYKCMFQYLCENGKTKKAERVLRQLMKRGTQDPLSYQIVILGHCKEGSYENGYGLLVWMLRRDFLPDIDIYDYLIDGFLRKDKPLLAKETLEKMLKSSYKPQTSTWHSILNRLLEQGCVHESAGVIVMMLERNIRQNINFSTKCLQLLFDRGLQDKAFKITELIYKNGFCVKMDEVVQFLCNKRRALEACKLLLFSLKNNENIDIGLCNIVILDLCKLNKASEAFSLCYELVDKGLHQDLICLNDLVAALEAGGRTEEAAFISKRVPRPELRQI</sequence>
<dbReference type="NCBIfam" id="TIGR00756">
    <property type="entry name" value="PPR"/>
    <property type="match status" value="9"/>
</dbReference>
<evidence type="ECO:0000313" key="3">
    <source>
        <dbReference type="EMBL" id="AES78745.1"/>
    </source>
</evidence>
<protein>
    <submittedName>
        <fullName evidence="3">PPR containing plant-like protein</fullName>
    </submittedName>
    <submittedName>
        <fullName evidence="4">Putative tetratricopeptide-like helical domain-containing protein</fullName>
    </submittedName>
</protein>
<dbReference type="PANTHER" id="PTHR47942:SF16">
    <property type="entry name" value="PENTATRICOPEPTIDE REPEAT DOMAIN CONTAINING PROTEIN-RELATED"/>
    <property type="match status" value="1"/>
</dbReference>
<dbReference type="EMBL" id="PSQE01000007">
    <property type="protein sequence ID" value="RHN45502.1"/>
    <property type="molecule type" value="Genomic_DNA"/>
</dbReference>
<dbReference type="InterPro" id="IPR011990">
    <property type="entry name" value="TPR-like_helical_dom_sf"/>
</dbReference>
<dbReference type="Pfam" id="PF13041">
    <property type="entry name" value="PPR_2"/>
    <property type="match status" value="3"/>
</dbReference>
<feature type="repeat" description="PPR" evidence="2">
    <location>
        <begin position="332"/>
        <end position="366"/>
    </location>
</feature>
<evidence type="ECO:0000256" key="2">
    <source>
        <dbReference type="PROSITE-ProRule" id="PRU00708"/>
    </source>
</evidence>
<dbReference type="GO" id="GO:0003729">
    <property type="term" value="F:mRNA binding"/>
    <property type="evidence" value="ECO:0000318"/>
    <property type="project" value="GO_Central"/>
</dbReference>
<feature type="repeat" description="PPR" evidence="2">
    <location>
        <begin position="260"/>
        <end position="290"/>
    </location>
</feature>
<evidence type="ECO:0000313" key="5">
    <source>
        <dbReference type="EnsemblPlants" id="AES78745"/>
    </source>
</evidence>
<dbReference type="EnsemblPlants" id="AES78745">
    <property type="protein sequence ID" value="AES78745"/>
    <property type="gene ID" value="MTR_7g044790"/>
</dbReference>
<feature type="repeat" description="PPR" evidence="2">
    <location>
        <begin position="403"/>
        <end position="437"/>
    </location>
</feature>
<gene>
    <name evidence="5" type="primary">11436788</name>
    <name evidence="3" type="ordered locus">MTR_7g044790</name>
    <name evidence="4" type="ORF">MtrunA17_Chr7g0231941</name>
</gene>
<dbReference type="PANTHER" id="PTHR47942">
    <property type="entry name" value="TETRATRICOPEPTIDE REPEAT (TPR)-LIKE SUPERFAMILY PROTEIN-RELATED"/>
    <property type="match status" value="1"/>
</dbReference>
<name>G7KT53_MEDTR</name>
<accession>G7KT53</accession>
<dbReference type="OrthoDB" id="185373at2759"/>
<reference evidence="3 6" key="2">
    <citation type="journal article" date="2014" name="BMC Genomics">
        <title>An improved genome release (version Mt4.0) for the model legume Medicago truncatula.</title>
        <authorList>
            <person name="Tang H."/>
            <person name="Krishnakumar V."/>
            <person name="Bidwell S."/>
            <person name="Rosen B."/>
            <person name="Chan A."/>
            <person name="Zhou S."/>
            <person name="Gentzbittel L."/>
            <person name="Childs K.L."/>
            <person name="Yandell M."/>
            <person name="Gundlach H."/>
            <person name="Mayer K.F."/>
            <person name="Schwartz D.C."/>
            <person name="Town C.D."/>
        </authorList>
    </citation>
    <scope>GENOME REANNOTATION</scope>
    <source>
        <strain evidence="5 6">cv. Jemalong A17</strain>
    </source>
</reference>
<evidence type="ECO:0000313" key="4">
    <source>
        <dbReference type="EMBL" id="RHN45502.1"/>
    </source>
</evidence>
<feature type="repeat" description="PPR" evidence="2">
    <location>
        <begin position="297"/>
        <end position="331"/>
    </location>
</feature>